<accession>A0A5K3FYS6</accession>
<dbReference type="AlphaFoldDB" id="A0A5K3FYS6"/>
<dbReference type="GO" id="GO:0005524">
    <property type="term" value="F:ATP binding"/>
    <property type="evidence" value="ECO:0007669"/>
    <property type="project" value="InterPro"/>
</dbReference>
<comment type="similarity">
    <text evidence="4">Belongs to the adenylate kinase family.</text>
</comment>
<evidence type="ECO:0000313" key="5">
    <source>
        <dbReference type="WBParaSite" id="MCU_011286-RA"/>
    </source>
</evidence>
<reference evidence="5" key="1">
    <citation type="submission" date="2019-11" db="UniProtKB">
        <authorList>
            <consortium name="WormBaseParasite"/>
        </authorList>
    </citation>
    <scope>IDENTIFICATION</scope>
</reference>
<evidence type="ECO:0000256" key="2">
    <source>
        <dbReference type="ARBA" id="ARBA00022741"/>
    </source>
</evidence>
<dbReference type="GO" id="GO:0019205">
    <property type="term" value="F:nucleobase-containing compound kinase activity"/>
    <property type="evidence" value="ECO:0007669"/>
    <property type="project" value="InterPro"/>
</dbReference>
<proteinExistence type="inferred from homology"/>
<dbReference type="WBParaSite" id="MCU_011286-RA">
    <property type="protein sequence ID" value="MCU_011286-RA"/>
    <property type="gene ID" value="MCU_011286"/>
</dbReference>
<dbReference type="PRINTS" id="PR00094">
    <property type="entry name" value="ADENYLTKNASE"/>
</dbReference>
<dbReference type="InterPro" id="IPR000850">
    <property type="entry name" value="Adenylat/UMP-CMP_kin"/>
</dbReference>
<evidence type="ECO:0000256" key="1">
    <source>
        <dbReference type="ARBA" id="ARBA00022679"/>
    </source>
</evidence>
<organism evidence="5">
    <name type="scientific">Mesocestoides corti</name>
    <name type="common">Flatworm</name>
    <dbReference type="NCBI Taxonomy" id="53468"/>
    <lineage>
        <taxon>Eukaryota</taxon>
        <taxon>Metazoa</taxon>
        <taxon>Spiralia</taxon>
        <taxon>Lophotrochozoa</taxon>
        <taxon>Platyhelminthes</taxon>
        <taxon>Cestoda</taxon>
        <taxon>Eucestoda</taxon>
        <taxon>Cyclophyllidea</taxon>
        <taxon>Mesocestoididae</taxon>
        <taxon>Mesocestoides</taxon>
    </lineage>
</organism>
<protein>
    <submittedName>
        <fullName evidence="5">UMP/CMP kinase</fullName>
    </submittedName>
</protein>
<evidence type="ECO:0000256" key="3">
    <source>
        <dbReference type="ARBA" id="ARBA00022777"/>
    </source>
</evidence>
<keyword evidence="3 4" id="KW-0418">Kinase</keyword>
<dbReference type="InterPro" id="IPR027417">
    <property type="entry name" value="P-loop_NTPase"/>
</dbReference>
<dbReference type="Gene3D" id="3.40.50.300">
    <property type="entry name" value="P-loop containing nucleotide triphosphate hydrolases"/>
    <property type="match status" value="1"/>
</dbReference>
<evidence type="ECO:0000256" key="4">
    <source>
        <dbReference type="RuleBase" id="RU003330"/>
    </source>
</evidence>
<dbReference type="GO" id="GO:0006139">
    <property type="term" value="P:nucleobase-containing compound metabolic process"/>
    <property type="evidence" value="ECO:0007669"/>
    <property type="project" value="InterPro"/>
</dbReference>
<name>A0A5K3FYS6_MESCO</name>
<dbReference type="SUPFAM" id="SSF52540">
    <property type="entry name" value="P-loop containing nucleoside triphosphate hydrolases"/>
    <property type="match status" value="1"/>
</dbReference>
<keyword evidence="2" id="KW-0547">Nucleotide-binding</keyword>
<sequence>MFRLQISQRITVILAIKKCRESDLVSVRRNLTAVTTGAMPGCSSTFLRSLNVCIQRCLNRGHGRIDDNEETLKNRIAQFKVEGLPVIDYYGARGLVTRIDGSRTPEQVFQQVQHCLDRIIHNQ</sequence>
<keyword evidence="1 4" id="KW-0808">Transferase</keyword>